<evidence type="ECO:0000256" key="2">
    <source>
        <dbReference type="ARBA" id="ARBA00022729"/>
    </source>
</evidence>
<keyword evidence="2" id="KW-0732">Signal</keyword>
<evidence type="ECO:0000256" key="1">
    <source>
        <dbReference type="ARBA" id="ARBA00010333"/>
    </source>
</evidence>
<dbReference type="EMBL" id="MUFR01000034">
    <property type="protein sequence ID" value="OOF33286.1"/>
    <property type="molecule type" value="Genomic_DNA"/>
</dbReference>
<accession>A0ABX3KNY7</accession>
<evidence type="ECO:0000313" key="5">
    <source>
        <dbReference type="Proteomes" id="UP000189431"/>
    </source>
</evidence>
<evidence type="ECO:0000313" key="4">
    <source>
        <dbReference type="EMBL" id="OOF33286.1"/>
    </source>
</evidence>
<comment type="similarity">
    <text evidence="1">Belongs to the bacterial solute-binding protein 3 family.</text>
</comment>
<dbReference type="PANTHER" id="PTHR35936:SF19">
    <property type="entry name" value="AMINO-ACID-BINDING PROTEIN YXEM-RELATED"/>
    <property type="match status" value="1"/>
</dbReference>
<reference evidence="5" key="1">
    <citation type="submission" date="2017-01" db="EMBL/GenBank/DDBJ databases">
        <title>Draft genome of the species Salinivibrio costicola subsp. alcaliphilus.</title>
        <authorList>
            <person name="Lopez-Hermoso C."/>
            <person name="De La Haba R."/>
            <person name="Sanchez-Porro C."/>
            <person name="Ventosa A."/>
        </authorList>
    </citation>
    <scope>NUCLEOTIDE SEQUENCE [LARGE SCALE GENOMIC DNA]</scope>
    <source>
        <strain evidence="5">CBH448</strain>
    </source>
</reference>
<feature type="domain" description="Solute-binding protein family 3/N-terminal" evidence="3">
    <location>
        <begin position="1"/>
        <end position="194"/>
    </location>
</feature>
<protein>
    <recommendedName>
        <fullName evidence="3">Solute-binding protein family 3/N-terminal domain-containing protein</fullName>
    </recommendedName>
</protein>
<evidence type="ECO:0000259" key="3">
    <source>
        <dbReference type="Pfam" id="PF00497"/>
    </source>
</evidence>
<proteinExistence type="inferred from homology"/>
<dbReference type="SUPFAM" id="SSF53850">
    <property type="entry name" value="Periplasmic binding protein-like II"/>
    <property type="match status" value="1"/>
</dbReference>
<dbReference type="Gene3D" id="3.40.190.10">
    <property type="entry name" value="Periplasmic binding protein-like II"/>
    <property type="match status" value="2"/>
</dbReference>
<keyword evidence="5" id="KW-1185">Reference proteome</keyword>
<dbReference type="Proteomes" id="UP000189431">
    <property type="component" value="Unassembled WGS sequence"/>
</dbReference>
<dbReference type="PANTHER" id="PTHR35936">
    <property type="entry name" value="MEMBRANE-BOUND LYTIC MUREIN TRANSGLYCOSYLASE F"/>
    <property type="match status" value="1"/>
</dbReference>
<dbReference type="InterPro" id="IPR001638">
    <property type="entry name" value="Solute-binding_3/MltF_N"/>
</dbReference>
<gene>
    <name evidence="4" type="ORF">BZJ21_11820</name>
</gene>
<comment type="caution">
    <text evidence="4">The sequence shown here is derived from an EMBL/GenBank/DDBJ whole genome shotgun (WGS) entry which is preliminary data.</text>
</comment>
<organism evidence="4 5">
    <name type="scientific">Salinivibrio costicola subsp. alcaliphilus</name>
    <dbReference type="NCBI Taxonomy" id="272773"/>
    <lineage>
        <taxon>Bacteria</taxon>
        <taxon>Pseudomonadati</taxon>
        <taxon>Pseudomonadota</taxon>
        <taxon>Gammaproteobacteria</taxon>
        <taxon>Vibrionales</taxon>
        <taxon>Vibrionaceae</taxon>
        <taxon>Salinivibrio</taxon>
    </lineage>
</organism>
<dbReference type="Pfam" id="PF00497">
    <property type="entry name" value="SBP_bac_3"/>
    <property type="match status" value="1"/>
</dbReference>
<name>A0ABX3KNY7_SALCS</name>
<sequence length="203" mass="23048">MVNALANKIAVDVETVQCAWKRCLRLLETGKADIATNVLKRASRERYLYYLSPPYRTNLIYAFYTHKGSMISIKHQSDLYSYSVSLERGASFTSDFDNDSNITKRPVSQIDFAIKQLINQRASVVIGESHQIDYMVAKFDQNDVLEKQPLTYSEALESYIVLSKTSSNSHLKKQLTDALKQLVASGEITEIIDNHSRKATRTD</sequence>